<dbReference type="Gene3D" id="3.80.10.10">
    <property type="entry name" value="Ribonuclease Inhibitor"/>
    <property type="match status" value="1"/>
</dbReference>
<dbReference type="HOGENOM" id="CLU_631101_0_0_4"/>
<evidence type="ECO:0000256" key="1">
    <source>
        <dbReference type="ARBA" id="ARBA00022614"/>
    </source>
</evidence>
<dbReference type="InterPro" id="IPR036597">
    <property type="entry name" value="Fido-like_dom_sf"/>
</dbReference>
<protein>
    <submittedName>
        <fullName evidence="3">Leucin rich protein</fullName>
    </submittedName>
</protein>
<dbReference type="Pfam" id="PF13855">
    <property type="entry name" value="LRR_8"/>
    <property type="match status" value="1"/>
</dbReference>
<gene>
    <name evidence="3" type="ordered locus">Acav_4560</name>
</gene>
<name>F0QA74_PARA1</name>
<dbReference type="Gene3D" id="1.10.3290.10">
    <property type="entry name" value="Fido-like domain"/>
    <property type="match status" value="1"/>
</dbReference>
<dbReference type="EMBL" id="CP002521">
    <property type="protein sequence ID" value="ADX48442.1"/>
    <property type="molecule type" value="Genomic_DNA"/>
</dbReference>
<reference evidence="3" key="1">
    <citation type="submission" date="2011-02" db="EMBL/GenBank/DDBJ databases">
        <title>Complete sequence of Acidovorax avenae subsp. avenae ATCC 19860.</title>
        <authorList>
            <consortium name="US DOE Joint Genome Institute"/>
            <person name="Lucas S."/>
            <person name="Copeland A."/>
            <person name="Lapidus A."/>
            <person name="Cheng J.-F."/>
            <person name="Goodwin L."/>
            <person name="Pitluck S."/>
            <person name="Chertkov O."/>
            <person name="Held B."/>
            <person name="Detter J.C."/>
            <person name="Han C."/>
            <person name="Tapia R."/>
            <person name="Land M."/>
            <person name="Hauser L."/>
            <person name="Kyrpides N."/>
            <person name="Ivanova N."/>
            <person name="Ovchinnikova G."/>
            <person name="Pagani I."/>
            <person name="Gordon S."/>
            <person name="Woyke T."/>
        </authorList>
    </citation>
    <scope>NUCLEOTIDE SEQUENCE</scope>
    <source>
        <strain evidence="3">ATCC 19860</strain>
    </source>
</reference>
<proteinExistence type="predicted"/>
<sequence>MAGSFSRQSGTQNHQGSFIEQREDAAARILQAHAQRSTALDLSGLALSELPPGLGRLDHLETIDLSDNTGFYRLPEVLAQCTGLRAISVRNSFVTEVPAALFALPHLETLDLSANFELCELPQEIGQAVRLRQLLLSHCRFSTLPAAVAALPALELLDLSHNPRLHAVPPSAAPGACRVKLQGTPAEFTAQLLRAPAWTQAERTALSDRLRAVASRATAMQGASGAAFDDGPRLALFLQERADGTATAQSWKDAARLVDGWVGAGRPFSADALLELGWIANGRPSTGPSLRSHEFQRVPAGGGVEPAVAAFRSYPPVQSLRGQMEEIAAQLERRLSRDDPLAAVECAALLYRAFVSLRPLPAGNAPAALLAMDWALLRQGLPPMRLPEGDDELCDAMMFSDGRSPDGARELVHQVAEGLAQWEASRVPGRAAAD</sequence>
<dbReference type="PANTHER" id="PTHR48051:SF54">
    <property type="entry name" value="LEUCINE-RICH REPEAT-CONTAINING PROTEIN"/>
    <property type="match status" value="1"/>
</dbReference>
<dbReference type="InterPro" id="IPR001611">
    <property type="entry name" value="Leu-rich_rpt"/>
</dbReference>
<dbReference type="InterPro" id="IPR050216">
    <property type="entry name" value="LRR_domain-containing"/>
</dbReference>
<dbReference type="Proteomes" id="UP000002482">
    <property type="component" value="Chromosome"/>
</dbReference>
<dbReference type="OrthoDB" id="8809007at2"/>
<accession>F0QA74</accession>
<dbReference type="AlphaFoldDB" id="F0QA74"/>
<evidence type="ECO:0000313" key="4">
    <source>
        <dbReference type="Proteomes" id="UP000002482"/>
    </source>
</evidence>
<organism evidence="3 4">
    <name type="scientific">Paracidovorax avenae (strain ATCC 19860 / DSM 7227 / CCUG 15838 / JCM 20985 / LMG 2117 / NCPPB 1011)</name>
    <name type="common">Acidovorax avenae</name>
    <dbReference type="NCBI Taxonomy" id="643561"/>
    <lineage>
        <taxon>Bacteria</taxon>
        <taxon>Pseudomonadati</taxon>
        <taxon>Pseudomonadota</taxon>
        <taxon>Betaproteobacteria</taxon>
        <taxon>Burkholderiales</taxon>
        <taxon>Comamonadaceae</taxon>
        <taxon>Paracidovorax</taxon>
    </lineage>
</organism>
<dbReference type="SUPFAM" id="SSF52058">
    <property type="entry name" value="L domain-like"/>
    <property type="match status" value="1"/>
</dbReference>
<dbReference type="PANTHER" id="PTHR48051">
    <property type="match status" value="1"/>
</dbReference>
<evidence type="ECO:0000313" key="3">
    <source>
        <dbReference type="EMBL" id="ADX48442.1"/>
    </source>
</evidence>
<evidence type="ECO:0000256" key="2">
    <source>
        <dbReference type="ARBA" id="ARBA00022737"/>
    </source>
</evidence>
<keyword evidence="2" id="KW-0677">Repeat</keyword>
<dbReference type="GO" id="GO:0005737">
    <property type="term" value="C:cytoplasm"/>
    <property type="evidence" value="ECO:0007669"/>
    <property type="project" value="TreeGrafter"/>
</dbReference>
<dbReference type="InterPro" id="IPR032675">
    <property type="entry name" value="LRR_dom_sf"/>
</dbReference>
<keyword evidence="4" id="KW-1185">Reference proteome</keyword>
<dbReference type="KEGG" id="aaa:Acav_4560"/>
<keyword evidence="1" id="KW-0433">Leucine-rich repeat</keyword>